<dbReference type="PANTHER" id="PTHR11659:SF0">
    <property type="entry name" value="GLUTAMYL-TRNA(GLN) AMIDOTRANSFERASE SUBUNIT B, MITOCHONDRIAL"/>
    <property type="match status" value="1"/>
</dbReference>
<protein>
    <recommendedName>
        <fullName evidence="5">Glutamyl-tRNA(Gln) amidotransferase subunit B, mitochondrial</fullName>
        <shortName evidence="5">Glu-AdT subunit B</shortName>
        <ecNumber evidence="5">6.3.5.-</ecNumber>
    </recommendedName>
</protein>
<keyword evidence="1 5" id="KW-0436">Ligase</keyword>
<dbReference type="GO" id="GO:0032543">
    <property type="term" value="P:mitochondrial translation"/>
    <property type="evidence" value="ECO:0007669"/>
    <property type="project" value="UniProtKB-UniRule"/>
</dbReference>
<dbReference type="InterPro" id="IPR017959">
    <property type="entry name" value="Asn/Gln-tRNA_amidoTrfase_suB/E"/>
</dbReference>
<evidence type="ECO:0000313" key="8">
    <source>
        <dbReference type="Proteomes" id="UP000708208"/>
    </source>
</evidence>
<dbReference type="Proteomes" id="UP000708208">
    <property type="component" value="Unassembled WGS sequence"/>
</dbReference>
<dbReference type="OrthoDB" id="1722066at2759"/>
<reference evidence="7" key="1">
    <citation type="submission" date="2021-06" db="EMBL/GenBank/DDBJ databases">
        <authorList>
            <person name="Hodson N. C."/>
            <person name="Mongue J. A."/>
            <person name="Jaron S. K."/>
        </authorList>
    </citation>
    <scope>NUCLEOTIDE SEQUENCE</scope>
</reference>
<accession>A0A8J2KHA7</accession>
<evidence type="ECO:0000256" key="3">
    <source>
        <dbReference type="ARBA" id="ARBA00022840"/>
    </source>
</evidence>
<keyword evidence="8" id="KW-1185">Reference proteome</keyword>
<dbReference type="PANTHER" id="PTHR11659">
    <property type="entry name" value="GLUTAMYL-TRNA GLN AMIDOTRANSFERASE SUBUNIT B MITOCHONDRIAL AND PROKARYOTIC PET112-RELATED"/>
    <property type="match status" value="1"/>
</dbReference>
<dbReference type="EC" id="6.3.5.-" evidence="5"/>
<sequence>MRLLQVLKQTPQIALGQFVRGQHYIRRKEGWESAIGLEVHAQIATKSKLFSPAPCNYGAPVNTQVALLDAATPGTLPVLNRKSVEAAVLTGLALSCRINPVSTFDRKHYFYADLPAGYQITQQRNPIASNGKLDFIVYTPSCHPAPYNHSCNIIQLQLEQDSGKSLHDEVDQRSLIDLNRAGIALMEIVFEPNLRDGEEASALIKELTLILQRIQTCDCKMEEGSLRVDANISVNRIGEPLGVRTEIKNLSSIRSIVNSIEYEVVRQIDVLEKGGEVINETRSFDSSRKETVPMRDKEMKQDYRFMPEPNLPPIRLLYEPNASSSSGPNILHVQRKMKELPEVTRNRLVKKYGIRMQSAIVIVSSPGLLEYFTAVMSFKNGESAVKVTNVLQGALMEILNINKIDYSQCPIKPKDVADIVSFLESSRINTAQSEIVLKKLLDDDARTPEQIIKEEGLEQISEDSEIEKMCLEVLKNNAKLVEGYKRNPSKFQKKILGTLDAAGKGKLNMKKASEIMLNLLKKD</sequence>
<comment type="subunit">
    <text evidence="5">Subunit of the heterotrimeric GatCAB amidotransferase (AdT) complex, composed of A, B and C subunits.</text>
</comment>
<dbReference type="GO" id="GO:0030956">
    <property type="term" value="C:glutamyl-tRNA(Gln) amidotransferase complex"/>
    <property type="evidence" value="ECO:0007669"/>
    <property type="project" value="UniProtKB-UniRule"/>
</dbReference>
<evidence type="ECO:0000256" key="2">
    <source>
        <dbReference type="ARBA" id="ARBA00022741"/>
    </source>
</evidence>
<dbReference type="GO" id="GO:0005739">
    <property type="term" value="C:mitochondrion"/>
    <property type="evidence" value="ECO:0007669"/>
    <property type="project" value="UniProtKB-SubCell"/>
</dbReference>
<keyword evidence="5" id="KW-0496">Mitochondrion</keyword>
<keyword evidence="3 5" id="KW-0067">ATP-binding</keyword>
<dbReference type="EMBL" id="CAJVCH010133098">
    <property type="protein sequence ID" value="CAG7726265.1"/>
    <property type="molecule type" value="Genomic_DNA"/>
</dbReference>
<dbReference type="GO" id="GO:0070681">
    <property type="term" value="P:glutaminyl-tRNAGln biosynthesis via transamidation"/>
    <property type="evidence" value="ECO:0007669"/>
    <property type="project" value="UniProtKB-UniRule"/>
</dbReference>
<dbReference type="GO" id="GO:0005524">
    <property type="term" value="F:ATP binding"/>
    <property type="evidence" value="ECO:0007669"/>
    <property type="project" value="UniProtKB-KW"/>
</dbReference>
<keyword evidence="4 5" id="KW-0648">Protein biosynthesis</keyword>
<organism evidence="7 8">
    <name type="scientific">Allacma fusca</name>
    <dbReference type="NCBI Taxonomy" id="39272"/>
    <lineage>
        <taxon>Eukaryota</taxon>
        <taxon>Metazoa</taxon>
        <taxon>Ecdysozoa</taxon>
        <taxon>Arthropoda</taxon>
        <taxon>Hexapoda</taxon>
        <taxon>Collembola</taxon>
        <taxon>Symphypleona</taxon>
        <taxon>Sminthuridae</taxon>
        <taxon>Allacma</taxon>
    </lineage>
</organism>
<evidence type="ECO:0000256" key="5">
    <source>
        <dbReference type="HAMAP-Rule" id="MF_03147"/>
    </source>
</evidence>
<evidence type="ECO:0000256" key="1">
    <source>
        <dbReference type="ARBA" id="ARBA00022598"/>
    </source>
</evidence>
<evidence type="ECO:0000256" key="4">
    <source>
        <dbReference type="ARBA" id="ARBA00022917"/>
    </source>
</evidence>
<feature type="domain" description="Asn/Gln amidotransferase" evidence="6">
    <location>
        <begin position="370"/>
        <end position="520"/>
    </location>
</feature>
<name>A0A8J2KHA7_9HEXA</name>
<dbReference type="SMART" id="SM00845">
    <property type="entry name" value="GatB_Yqey"/>
    <property type="match status" value="1"/>
</dbReference>
<comment type="similarity">
    <text evidence="5">Belongs to the GatB/GatE family. GatB subfamily.</text>
</comment>
<gene>
    <name evidence="7" type="ORF">AFUS01_LOCUS15184</name>
</gene>
<comment type="subcellular location">
    <subcellularLocation>
        <location evidence="5">Mitochondrion</location>
    </subcellularLocation>
</comment>
<dbReference type="InterPro" id="IPR018027">
    <property type="entry name" value="Asn/Gln_amidotransferase"/>
</dbReference>
<comment type="caution">
    <text evidence="7">The sequence shown here is derived from an EMBL/GenBank/DDBJ whole genome shotgun (WGS) entry which is preliminary data.</text>
</comment>
<dbReference type="NCBIfam" id="NF004012">
    <property type="entry name" value="PRK05477.1-2"/>
    <property type="match status" value="1"/>
</dbReference>
<dbReference type="Pfam" id="PF02637">
    <property type="entry name" value="GatB_Yqey"/>
    <property type="match status" value="1"/>
</dbReference>
<dbReference type="AlphaFoldDB" id="A0A8J2KHA7"/>
<comment type="function">
    <text evidence="5">Allows the formation of correctly charged Gln-tRNA(Gln) through the transamidation of misacylated Glu-tRNA(Gln) in the mitochondria. The reaction takes place in the presence of glutamine and ATP through an activated gamma-phospho-Glu-tRNA(Gln).</text>
</comment>
<dbReference type="NCBIfam" id="TIGR00133">
    <property type="entry name" value="gatB"/>
    <property type="match status" value="1"/>
</dbReference>
<evidence type="ECO:0000313" key="7">
    <source>
        <dbReference type="EMBL" id="CAG7726265.1"/>
    </source>
</evidence>
<dbReference type="GO" id="GO:0050567">
    <property type="term" value="F:glutaminyl-tRNA synthase (glutamine-hydrolyzing) activity"/>
    <property type="evidence" value="ECO:0007669"/>
    <property type="project" value="UniProtKB-UniRule"/>
</dbReference>
<dbReference type="InterPro" id="IPR004413">
    <property type="entry name" value="GatB"/>
</dbReference>
<dbReference type="HAMAP" id="MF_00121">
    <property type="entry name" value="GatB"/>
    <property type="match status" value="1"/>
</dbReference>
<dbReference type="Pfam" id="PF02934">
    <property type="entry name" value="GatB_N"/>
    <property type="match status" value="1"/>
</dbReference>
<evidence type="ECO:0000259" key="6">
    <source>
        <dbReference type="SMART" id="SM00845"/>
    </source>
</evidence>
<dbReference type="InterPro" id="IPR006075">
    <property type="entry name" value="Asn/Gln-tRNA_Trfase_suB/E_cat"/>
</dbReference>
<keyword evidence="2 5" id="KW-0547">Nucleotide-binding</keyword>
<dbReference type="NCBIfam" id="NF004014">
    <property type="entry name" value="PRK05477.1-4"/>
    <property type="match status" value="1"/>
</dbReference>
<comment type="catalytic activity">
    <reaction evidence="5">
        <text>L-glutamyl-tRNA(Gln) + L-glutamine + ATP + H2O = L-glutaminyl-tRNA(Gln) + L-glutamate + ADP + phosphate + H(+)</text>
        <dbReference type="Rhea" id="RHEA:17521"/>
        <dbReference type="Rhea" id="RHEA-COMP:9681"/>
        <dbReference type="Rhea" id="RHEA-COMP:9684"/>
        <dbReference type="ChEBI" id="CHEBI:15377"/>
        <dbReference type="ChEBI" id="CHEBI:15378"/>
        <dbReference type="ChEBI" id="CHEBI:29985"/>
        <dbReference type="ChEBI" id="CHEBI:30616"/>
        <dbReference type="ChEBI" id="CHEBI:43474"/>
        <dbReference type="ChEBI" id="CHEBI:58359"/>
        <dbReference type="ChEBI" id="CHEBI:78520"/>
        <dbReference type="ChEBI" id="CHEBI:78521"/>
        <dbReference type="ChEBI" id="CHEBI:456216"/>
    </reaction>
</comment>
<proteinExistence type="inferred from homology"/>